<dbReference type="Gene3D" id="3.30.40.10">
    <property type="entry name" value="Zinc/RING finger domain, C3HC4 (zinc finger)"/>
    <property type="match status" value="1"/>
</dbReference>
<gene>
    <name evidence="7" type="primary">LOC102713202</name>
</gene>
<keyword evidence="2 4" id="KW-0863">Zinc-finger</keyword>
<dbReference type="STRING" id="4533.J3MP99"/>
<evidence type="ECO:0000256" key="2">
    <source>
        <dbReference type="ARBA" id="ARBA00022771"/>
    </source>
</evidence>
<evidence type="ECO:0000256" key="3">
    <source>
        <dbReference type="ARBA" id="ARBA00022833"/>
    </source>
</evidence>
<feature type="domain" description="RING-type" evidence="6">
    <location>
        <begin position="70"/>
        <end position="111"/>
    </location>
</feature>
<dbReference type="Gramene" id="OB07G32310.1">
    <property type="protein sequence ID" value="OB07G32310.1"/>
    <property type="gene ID" value="OB07G32310"/>
</dbReference>
<evidence type="ECO:0000259" key="6">
    <source>
        <dbReference type="PROSITE" id="PS50089"/>
    </source>
</evidence>
<dbReference type="OMA" id="LFMACVH"/>
<dbReference type="GO" id="GO:0061630">
    <property type="term" value="F:ubiquitin protein ligase activity"/>
    <property type="evidence" value="ECO:0007669"/>
    <property type="project" value="TreeGrafter"/>
</dbReference>
<proteinExistence type="predicted"/>
<evidence type="ECO:0000313" key="7">
    <source>
        <dbReference type="EnsemblPlants" id="OB07G32310.1"/>
    </source>
</evidence>
<keyword evidence="8" id="KW-1185">Reference proteome</keyword>
<feature type="chain" id="PRO_5003774060" description="RING-type domain-containing protein" evidence="5">
    <location>
        <begin position="23"/>
        <end position="150"/>
    </location>
</feature>
<dbReference type="KEGG" id="obr:102713202"/>
<dbReference type="AlphaFoldDB" id="J3MP99"/>
<dbReference type="eggNOG" id="KOG0800">
    <property type="taxonomic scope" value="Eukaryota"/>
</dbReference>
<organism evidence="7">
    <name type="scientific">Oryza brachyantha</name>
    <name type="common">malo sina</name>
    <dbReference type="NCBI Taxonomy" id="4533"/>
    <lineage>
        <taxon>Eukaryota</taxon>
        <taxon>Viridiplantae</taxon>
        <taxon>Streptophyta</taxon>
        <taxon>Embryophyta</taxon>
        <taxon>Tracheophyta</taxon>
        <taxon>Spermatophyta</taxon>
        <taxon>Magnoliopsida</taxon>
        <taxon>Liliopsida</taxon>
        <taxon>Poales</taxon>
        <taxon>Poaceae</taxon>
        <taxon>BOP clade</taxon>
        <taxon>Oryzoideae</taxon>
        <taxon>Oryzeae</taxon>
        <taxon>Oryzinae</taxon>
        <taxon>Oryza</taxon>
    </lineage>
</organism>
<sequence length="150" mass="16544">MESAVLLLVVPALLAVAARSLAVLAWPVGSPSMRKLMARKKAARDELLRVARYSRTTGEGGGGESRDAECVVCLSGIEEGDDVRELRCRHLFHRACLDQWRRMAATCPLCRSSLLTSPAGDDDDEEETDSDMVLFMACVQSSSTWTWLWP</sequence>
<dbReference type="GO" id="GO:0016567">
    <property type="term" value="P:protein ubiquitination"/>
    <property type="evidence" value="ECO:0007669"/>
    <property type="project" value="TreeGrafter"/>
</dbReference>
<evidence type="ECO:0000256" key="1">
    <source>
        <dbReference type="ARBA" id="ARBA00022723"/>
    </source>
</evidence>
<dbReference type="CDD" id="cd16454">
    <property type="entry name" value="RING-H2_PA-TM-RING"/>
    <property type="match status" value="1"/>
</dbReference>
<dbReference type="Proteomes" id="UP000006038">
    <property type="component" value="Chromosome 7"/>
</dbReference>
<dbReference type="PANTHER" id="PTHR45969:SF55">
    <property type="entry name" value="OS07G0686300 PROTEIN"/>
    <property type="match status" value="1"/>
</dbReference>
<keyword evidence="5" id="KW-0732">Signal</keyword>
<reference evidence="7" key="2">
    <citation type="submission" date="2013-04" db="UniProtKB">
        <authorList>
            <consortium name="EnsemblPlants"/>
        </authorList>
    </citation>
    <scope>IDENTIFICATION</scope>
</reference>
<keyword evidence="3" id="KW-0862">Zinc</keyword>
<feature type="signal peptide" evidence="5">
    <location>
        <begin position="1"/>
        <end position="22"/>
    </location>
</feature>
<dbReference type="GO" id="GO:0008270">
    <property type="term" value="F:zinc ion binding"/>
    <property type="evidence" value="ECO:0007669"/>
    <property type="project" value="UniProtKB-KW"/>
</dbReference>
<keyword evidence="1" id="KW-0479">Metal-binding</keyword>
<dbReference type="RefSeq" id="XP_006658982.1">
    <property type="nucleotide sequence ID" value="XM_006658919.3"/>
</dbReference>
<dbReference type="SMART" id="SM00184">
    <property type="entry name" value="RING"/>
    <property type="match status" value="1"/>
</dbReference>
<dbReference type="EnsemblPlants" id="OB07G32310.1">
    <property type="protein sequence ID" value="OB07G32310.1"/>
    <property type="gene ID" value="OB07G32310"/>
</dbReference>
<dbReference type="GeneID" id="102713202"/>
<dbReference type="InterPro" id="IPR013083">
    <property type="entry name" value="Znf_RING/FYVE/PHD"/>
</dbReference>
<evidence type="ECO:0000313" key="8">
    <source>
        <dbReference type="Proteomes" id="UP000006038"/>
    </source>
</evidence>
<dbReference type="SUPFAM" id="SSF57850">
    <property type="entry name" value="RING/U-box"/>
    <property type="match status" value="1"/>
</dbReference>
<dbReference type="SMART" id="SM00744">
    <property type="entry name" value="RINGv"/>
    <property type="match status" value="1"/>
</dbReference>
<protein>
    <recommendedName>
        <fullName evidence="6">RING-type domain-containing protein</fullName>
    </recommendedName>
</protein>
<accession>J3MP99</accession>
<dbReference type="InterPro" id="IPR011016">
    <property type="entry name" value="Znf_RING-CH"/>
</dbReference>
<dbReference type="HOGENOM" id="CLU_121183_0_0_1"/>
<evidence type="ECO:0000256" key="5">
    <source>
        <dbReference type="SAM" id="SignalP"/>
    </source>
</evidence>
<evidence type="ECO:0000256" key="4">
    <source>
        <dbReference type="PROSITE-ProRule" id="PRU00175"/>
    </source>
</evidence>
<reference evidence="7" key="1">
    <citation type="journal article" date="2013" name="Nat. Commun.">
        <title>Whole-genome sequencing of Oryza brachyantha reveals mechanisms underlying Oryza genome evolution.</title>
        <authorList>
            <person name="Chen J."/>
            <person name="Huang Q."/>
            <person name="Gao D."/>
            <person name="Wang J."/>
            <person name="Lang Y."/>
            <person name="Liu T."/>
            <person name="Li B."/>
            <person name="Bai Z."/>
            <person name="Luis Goicoechea J."/>
            <person name="Liang C."/>
            <person name="Chen C."/>
            <person name="Zhang W."/>
            <person name="Sun S."/>
            <person name="Liao Y."/>
            <person name="Zhang X."/>
            <person name="Yang L."/>
            <person name="Song C."/>
            <person name="Wang M."/>
            <person name="Shi J."/>
            <person name="Liu G."/>
            <person name="Liu J."/>
            <person name="Zhou H."/>
            <person name="Zhou W."/>
            <person name="Yu Q."/>
            <person name="An N."/>
            <person name="Chen Y."/>
            <person name="Cai Q."/>
            <person name="Wang B."/>
            <person name="Liu B."/>
            <person name="Min J."/>
            <person name="Huang Y."/>
            <person name="Wu H."/>
            <person name="Li Z."/>
            <person name="Zhang Y."/>
            <person name="Yin Y."/>
            <person name="Song W."/>
            <person name="Jiang J."/>
            <person name="Jackson S.A."/>
            <person name="Wing R.A."/>
            <person name="Wang J."/>
            <person name="Chen M."/>
        </authorList>
    </citation>
    <scope>NUCLEOTIDE SEQUENCE [LARGE SCALE GENOMIC DNA]</scope>
    <source>
        <strain evidence="7">cv. IRGC 101232</strain>
    </source>
</reference>
<dbReference type="PANTHER" id="PTHR45969">
    <property type="entry name" value="RING ZINC FINGER PROTEIN-RELATED"/>
    <property type="match status" value="1"/>
</dbReference>
<dbReference type="InterPro" id="IPR001841">
    <property type="entry name" value="Znf_RING"/>
</dbReference>
<dbReference type="OrthoDB" id="9984778at2759"/>
<name>J3MP99_ORYBR</name>
<dbReference type="Pfam" id="PF13639">
    <property type="entry name" value="zf-RING_2"/>
    <property type="match status" value="1"/>
</dbReference>
<dbReference type="PROSITE" id="PS50089">
    <property type="entry name" value="ZF_RING_2"/>
    <property type="match status" value="1"/>
</dbReference>